<dbReference type="WBParaSite" id="SMUV_0000239101-mRNA-1">
    <property type="protein sequence ID" value="SMUV_0000239101-mRNA-1"/>
    <property type="gene ID" value="SMUV_0000239101"/>
</dbReference>
<dbReference type="STRING" id="451379.A0A0N5ADW5"/>
<evidence type="ECO:0000256" key="1">
    <source>
        <dbReference type="SAM" id="SignalP"/>
    </source>
</evidence>
<organism evidence="2 3">
    <name type="scientific">Syphacia muris</name>
    <dbReference type="NCBI Taxonomy" id="451379"/>
    <lineage>
        <taxon>Eukaryota</taxon>
        <taxon>Metazoa</taxon>
        <taxon>Ecdysozoa</taxon>
        <taxon>Nematoda</taxon>
        <taxon>Chromadorea</taxon>
        <taxon>Rhabditida</taxon>
        <taxon>Spirurina</taxon>
        <taxon>Oxyuridomorpha</taxon>
        <taxon>Oxyuroidea</taxon>
        <taxon>Oxyuridae</taxon>
        <taxon>Syphacia</taxon>
    </lineage>
</organism>
<reference evidence="3" key="1">
    <citation type="submission" date="2017-02" db="UniProtKB">
        <authorList>
            <consortium name="WormBaseParasite"/>
        </authorList>
    </citation>
    <scope>IDENTIFICATION</scope>
</reference>
<keyword evidence="1" id="KW-0732">Signal</keyword>
<proteinExistence type="predicted"/>
<accession>A0A0N5ADW5</accession>
<dbReference type="AlphaFoldDB" id="A0A0N5ADW5"/>
<protein>
    <submittedName>
        <fullName evidence="3">Protein sleepless</fullName>
    </submittedName>
</protein>
<feature type="chain" id="PRO_5005892958" evidence="1">
    <location>
        <begin position="22"/>
        <end position="378"/>
    </location>
</feature>
<feature type="signal peptide" evidence="1">
    <location>
        <begin position="1"/>
        <end position="21"/>
    </location>
</feature>
<name>A0A0N5ADW5_9BILA</name>
<keyword evidence="2" id="KW-1185">Reference proteome</keyword>
<dbReference type="Proteomes" id="UP000046393">
    <property type="component" value="Unplaced"/>
</dbReference>
<evidence type="ECO:0000313" key="3">
    <source>
        <dbReference type="WBParaSite" id="SMUV_0000239101-mRNA-1"/>
    </source>
</evidence>
<sequence>MRLGILSVFVLLSGISTIINATTVCRFCATPGLDQIWEVTGLKRPGDIDFVDACFKYGMDDITRTCPGKCLDYFFSYSENSTTRNYGLVRGCYDLLVGANVTTDQCSYYEFSDHSQTILLNTVELHIDYTAFSVYTEEGQQNQGKLTFSSDGNISFPTECKKEEQSYTCKLCNELNGDDCGPKIKNTCTGPYCTKTITVLHGQTWISRGCAPVNIYQEENCFNSAAAVKVIRPIPESARNRRDISYEAANSTICYCIGNECNGASTNVGILSMTILSLIASYFVVSKVQLSLITSIRLLHGLFAGFLQIMRFFFKDLPSFILDNLRLCDTDSASGISNTKYKYILQEARHGRYTPISVVEEANQQPDRPTVGSIDDVS</sequence>
<evidence type="ECO:0000313" key="2">
    <source>
        <dbReference type="Proteomes" id="UP000046393"/>
    </source>
</evidence>